<dbReference type="OrthoDB" id="1567264at2759"/>
<dbReference type="PANTHER" id="PTHR31916">
    <property type="match status" value="1"/>
</dbReference>
<accession>A0A2G2YW62</accession>
<dbReference type="SMR" id="A0A2G2YW62"/>
<dbReference type="GO" id="GO:0004564">
    <property type="term" value="F:beta-fructofuranosidase activity"/>
    <property type="evidence" value="ECO:0007669"/>
    <property type="project" value="UniProtKB-EC"/>
</dbReference>
<reference evidence="5 6" key="1">
    <citation type="journal article" date="2014" name="Nat. Genet.">
        <title>Genome sequence of the hot pepper provides insights into the evolution of pungency in Capsicum species.</title>
        <authorList>
            <person name="Kim S."/>
            <person name="Park M."/>
            <person name="Yeom S.I."/>
            <person name="Kim Y.M."/>
            <person name="Lee J.M."/>
            <person name="Lee H.A."/>
            <person name="Seo E."/>
            <person name="Choi J."/>
            <person name="Cheong K."/>
            <person name="Kim K.T."/>
            <person name="Jung K."/>
            <person name="Lee G.W."/>
            <person name="Oh S.K."/>
            <person name="Bae C."/>
            <person name="Kim S.B."/>
            <person name="Lee H.Y."/>
            <person name="Kim S.Y."/>
            <person name="Kim M.S."/>
            <person name="Kang B.C."/>
            <person name="Jo Y.D."/>
            <person name="Yang H.B."/>
            <person name="Jeong H.J."/>
            <person name="Kang W.H."/>
            <person name="Kwon J.K."/>
            <person name="Shin C."/>
            <person name="Lim J.Y."/>
            <person name="Park J.H."/>
            <person name="Huh J.H."/>
            <person name="Kim J.S."/>
            <person name="Kim B.D."/>
            <person name="Cohen O."/>
            <person name="Paran I."/>
            <person name="Suh M.C."/>
            <person name="Lee S.B."/>
            <person name="Kim Y.K."/>
            <person name="Shin Y."/>
            <person name="Noh S.J."/>
            <person name="Park J."/>
            <person name="Seo Y.S."/>
            <person name="Kwon S.Y."/>
            <person name="Kim H.A."/>
            <person name="Park J.M."/>
            <person name="Kim H.J."/>
            <person name="Choi S.B."/>
            <person name="Bosland P.W."/>
            <person name="Reeves G."/>
            <person name="Jo S.H."/>
            <person name="Lee B.W."/>
            <person name="Cho H.T."/>
            <person name="Choi H.S."/>
            <person name="Lee M.S."/>
            <person name="Yu Y."/>
            <person name="Do Choi Y."/>
            <person name="Park B.S."/>
            <person name="van Deynze A."/>
            <person name="Ashrafi H."/>
            <person name="Hill T."/>
            <person name="Kim W.T."/>
            <person name="Pai H.S."/>
            <person name="Ahn H.K."/>
            <person name="Yeam I."/>
            <person name="Giovannoni J.J."/>
            <person name="Rose J.K."/>
            <person name="Sorensen I."/>
            <person name="Lee S.J."/>
            <person name="Kim R.W."/>
            <person name="Choi I.Y."/>
            <person name="Choi B.S."/>
            <person name="Lim J.S."/>
            <person name="Lee Y.H."/>
            <person name="Choi D."/>
        </authorList>
    </citation>
    <scope>NUCLEOTIDE SEQUENCE [LARGE SCALE GENOMIC DNA]</scope>
    <source>
        <strain evidence="6">cv. CM334</strain>
    </source>
</reference>
<dbReference type="InterPro" id="IPR008928">
    <property type="entry name" value="6-hairpin_glycosidase_sf"/>
</dbReference>
<dbReference type="GO" id="GO:0033926">
    <property type="term" value="F:endo-alpha-N-acetylgalactosaminidase activity"/>
    <property type="evidence" value="ECO:0007669"/>
    <property type="project" value="UniProtKB-UniRule"/>
</dbReference>
<comment type="function">
    <text evidence="4">Invertase that cleaves sucrose into glucose and fructose.</text>
</comment>
<comment type="caution">
    <text evidence="5">The sequence shown here is derived from an EMBL/GenBank/DDBJ whole genome shotgun (WGS) entry which is preliminary data.</text>
</comment>
<reference evidence="5 6" key="2">
    <citation type="journal article" date="2017" name="Genome Biol.">
        <title>New reference genome sequences of hot pepper reveal the massive evolution of plant disease-resistance genes by retroduplication.</title>
        <authorList>
            <person name="Kim S."/>
            <person name="Park J."/>
            <person name="Yeom S.I."/>
            <person name="Kim Y.M."/>
            <person name="Seo E."/>
            <person name="Kim K.T."/>
            <person name="Kim M.S."/>
            <person name="Lee J.M."/>
            <person name="Cheong K."/>
            <person name="Shin H.S."/>
            <person name="Kim S.B."/>
            <person name="Han K."/>
            <person name="Lee J."/>
            <person name="Park M."/>
            <person name="Lee H.A."/>
            <person name="Lee H.Y."/>
            <person name="Lee Y."/>
            <person name="Oh S."/>
            <person name="Lee J.H."/>
            <person name="Choi E."/>
            <person name="Choi E."/>
            <person name="Lee S.E."/>
            <person name="Jeon J."/>
            <person name="Kim H."/>
            <person name="Choi G."/>
            <person name="Song H."/>
            <person name="Lee J."/>
            <person name="Lee S.C."/>
            <person name="Kwon J.K."/>
            <person name="Lee H.Y."/>
            <person name="Koo N."/>
            <person name="Hong Y."/>
            <person name="Kim R.W."/>
            <person name="Kang W.H."/>
            <person name="Huh J.H."/>
            <person name="Kang B.C."/>
            <person name="Yang T.J."/>
            <person name="Lee Y.H."/>
            <person name="Bennetzen J.L."/>
            <person name="Choi D."/>
        </authorList>
    </citation>
    <scope>NUCLEOTIDE SEQUENCE [LARGE SCALE GENOMIC DNA]</scope>
    <source>
        <strain evidence="6">cv. CM334</strain>
    </source>
</reference>
<dbReference type="EMBL" id="AYRZ02000008">
    <property type="protein sequence ID" value="PHT74000.1"/>
    <property type="molecule type" value="Genomic_DNA"/>
</dbReference>
<dbReference type="GO" id="GO:0005975">
    <property type="term" value="P:carbohydrate metabolic process"/>
    <property type="evidence" value="ECO:0007669"/>
    <property type="project" value="InterPro"/>
</dbReference>
<comment type="similarity">
    <text evidence="4">Belongs to the glycosyl hydrolase 100 family.</text>
</comment>
<dbReference type="Gramene" id="PHT74000">
    <property type="protein sequence ID" value="PHT74000"/>
    <property type="gene ID" value="T459_21277"/>
</dbReference>
<evidence type="ECO:0000256" key="4">
    <source>
        <dbReference type="RuleBase" id="RU367047"/>
    </source>
</evidence>
<evidence type="ECO:0000313" key="6">
    <source>
        <dbReference type="Proteomes" id="UP000222542"/>
    </source>
</evidence>
<organism evidence="5 6">
    <name type="scientific">Capsicum annuum</name>
    <name type="common">Capsicum pepper</name>
    <dbReference type="NCBI Taxonomy" id="4072"/>
    <lineage>
        <taxon>Eukaryota</taxon>
        <taxon>Viridiplantae</taxon>
        <taxon>Streptophyta</taxon>
        <taxon>Embryophyta</taxon>
        <taxon>Tracheophyta</taxon>
        <taxon>Spermatophyta</taxon>
        <taxon>Magnoliopsida</taxon>
        <taxon>eudicotyledons</taxon>
        <taxon>Gunneridae</taxon>
        <taxon>Pentapetalae</taxon>
        <taxon>asterids</taxon>
        <taxon>lamiids</taxon>
        <taxon>Solanales</taxon>
        <taxon>Solanaceae</taxon>
        <taxon>Solanoideae</taxon>
        <taxon>Capsiceae</taxon>
        <taxon>Capsicum</taxon>
    </lineage>
</organism>
<sequence>MGSLEAFYCTIHQTTTVAAIDNSTEELNYDQVFVRDIVPRALAFLMNGEAAIVKNFLMKTLRLQSWEKKIDQFKSGGVMPASFKVLHDPIKNSETIVAVFGECPIGRVTPVDSGFWWIIMFRAYTKSTGDTSLAELPEFHKGMHLIPTLCLSEGFDTFPTLLRADGCSVIDPRMGAYGYPIEKQALFFMALRCALLLLKQDEGRKFADRIIKRLHALSYHVSSYFCLDMKHLNDIHRYKTEEYSQTVVNKFNVLPDSLSNWVFDFMPSRGGYFKSCLNGFPLVLFG</sequence>
<dbReference type="EC" id="3.2.1.26" evidence="4"/>
<name>A0A2G2YW62_CAPAN</name>
<dbReference type="PANTHER" id="PTHR31916:SF42">
    <property type="entry name" value="ALKALINE_NEUTRAL INVERTASE"/>
    <property type="match status" value="1"/>
</dbReference>
<evidence type="ECO:0000256" key="3">
    <source>
        <dbReference type="ARBA" id="ARBA00023295"/>
    </source>
</evidence>
<dbReference type="Proteomes" id="UP000222542">
    <property type="component" value="Unassembled WGS sequence"/>
</dbReference>
<keyword evidence="1 4" id="KW-0378">Hydrolase</keyword>
<evidence type="ECO:0000256" key="2">
    <source>
        <dbReference type="ARBA" id="ARBA00023277"/>
    </source>
</evidence>
<evidence type="ECO:0000256" key="1">
    <source>
        <dbReference type="ARBA" id="ARBA00022801"/>
    </source>
</evidence>
<evidence type="ECO:0000313" key="5">
    <source>
        <dbReference type="EMBL" id="PHT74000.1"/>
    </source>
</evidence>
<dbReference type="InterPro" id="IPR024746">
    <property type="entry name" value="Glyco_hydro_100"/>
</dbReference>
<keyword evidence="3 4" id="KW-0326">Glycosidase</keyword>
<proteinExistence type="inferred from homology"/>
<keyword evidence="2 4" id="KW-0119">Carbohydrate metabolism</keyword>
<gene>
    <name evidence="5" type="ORF">T459_21277</name>
</gene>
<dbReference type="STRING" id="4072.A0A2G2YW62"/>
<keyword evidence="6" id="KW-1185">Reference proteome</keyword>
<dbReference type="SUPFAM" id="SSF48208">
    <property type="entry name" value="Six-hairpin glycosidases"/>
    <property type="match status" value="1"/>
</dbReference>
<protein>
    <recommendedName>
        <fullName evidence="4">Alkaline/neutral invertase</fullName>
        <ecNumber evidence="4">3.2.1.26</ecNumber>
    </recommendedName>
</protein>
<dbReference type="AlphaFoldDB" id="A0A2G2YW62"/>
<comment type="catalytic activity">
    <reaction evidence="4">
        <text>Hydrolysis of terminal non-reducing beta-D-fructofuranoside residues in beta-D-fructofuranosides.</text>
        <dbReference type="EC" id="3.2.1.26"/>
    </reaction>
</comment>
<dbReference type="Pfam" id="PF12899">
    <property type="entry name" value="Glyco_hydro_100"/>
    <property type="match status" value="1"/>
</dbReference>